<dbReference type="Gene3D" id="3.30.565.10">
    <property type="entry name" value="Histidine kinase-like ATPase, C-terminal domain"/>
    <property type="match status" value="1"/>
</dbReference>
<protein>
    <recommendedName>
        <fullName evidence="2">ATP-binding protein</fullName>
    </recommendedName>
</protein>
<dbReference type="SUPFAM" id="SSF55874">
    <property type="entry name" value="ATPase domain of HSP90 chaperone/DNA topoisomerase II/histidine kinase"/>
    <property type="match status" value="1"/>
</dbReference>
<dbReference type="EMBL" id="LR721751">
    <property type="protein sequence ID" value="VVV06588.1"/>
    <property type="molecule type" value="Genomic_DNA"/>
</dbReference>
<dbReference type="AlphaFoldDB" id="A0A5Q4ZVW8"/>
<dbReference type="Pfam" id="PF13589">
    <property type="entry name" value="HATPase_c_3"/>
    <property type="match status" value="1"/>
</dbReference>
<accession>A0A5Q4ZVW8</accession>
<name>A0A5Q4ZVW8_9GAMM</name>
<evidence type="ECO:0008006" key="2">
    <source>
        <dbReference type="Google" id="ProtNLM"/>
    </source>
</evidence>
<reference evidence="1" key="1">
    <citation type="submission" date="2019-09" db="EMBL/GenBank/DDBJ databases">
        <authorList>
            <person name="Hjerde E."/>
        </authorList>
    </citation>
    <scope>NUCLEOTIDE SEQUENCE</scope>
    <source>
        <strain evidence="1">06/09/160</strain>
    </source>
</reference>
<evidence type="ECO:0000313" key="1">
    <source>
        <dbReference type="EMBL" id="VVV06588.1"/>
    </source>
</evidence>
<proteinExistence type="predicted"/>
<gene>
    <name evidence="1" type="ORF">AW0309160_04082</name>
</gene>
<organism evidence="1">
    <name type="scientific">Aliivibrio wodanis</name>
    <dbReference type="NCBI Taxonomy" id="80852"/>
    <lineage>
        <taxon>Bacteria</taxon>
        <taxon>Pseudomonadati</taxon>
        <taxon>Pseudomonadota</taxon>
        <taxon>Gammaproteobacteria</taxon>
        <taxon>Vibrionales</taxon>
        <taxon>Vibrionaceae</taxon>
        <taxon>Aliivibrio</taxon>
    </lineage>
</organism>
<dbReference type="InterPro" id="IPR036890">
    <property type="entry name" value="HATPase_C_sf"/>
</dbReference>
<sequence>MSQHSIIPASLAITSMRDSGYKTAAHAIAELIDNSIQATAKTVQLICIDKSTLSSQRRMKYVEQVAIFDDGKGMRSHTLQQALQFGGGAHRNDPNGIGKFGMGLPSATISQCRRLDVYSWQNGECYYTYLDVGKVEAGELNSVPEPVAKKLPSMWLEAIGEDYNPEHGTIAIWSDLDRVTWKTSKSLYIHSEKLIGRMYRHFIANKQITVRFKSFVNDVTLIKDKNELFKVNDPLFLCKNTILPELPGDYKNESFFEQFGDDQVIPIELNNGKKGDVVIKYSRVVKPIHQAILRESSVDVGRTPYGRLAAENNGVSITRSNREIKMTDIFNSTDPRDRWFGVEVAFTPVLDELFGVTFDKQDVVNFELIDLKTEAENEGYDSEDKSQMREFEELFNREKTDRYWIYKIATEIRKNITSLRTHTTSLKDGAIVKKNSSDTPRLTHAEEVAKKVADKRISEKKATDSDLTFHNPEVSKEDKEKALSKALEKDNIGIDKEEAKEVAKALIKNDCNVKFLEQPLRGSVFFDVASEAGTVIVLLNTNHEFYKFYNGISDDKKELMKLVLIAWAQCEDESSSRIRSDMEDVRAQWGKMMKDYLYELND</sequence>